<evidence type="ECO:0000256" key="14">
    <source>
        <dbReference type="ARBA" id="ARBA00023136"/>
    </source>
</evidence>
<dbReference type="InterPro" id="IPR006137">
    <property type="entry name" value="NADH_UbQ_OxRdtase-like_20kDa"/>
</dbReference>
<keyword evidence="9 17" id="KW-0479">Metal-binding</keyword>
<evidence type="ECO:0000256" key="2">
    <source>
        <dbReference type="ARBA" id="ARBA00001966"/>
    </source>
</evidence>
<evidence type="ECO:0000256" key="6">
    <source>
        <dbReference type="ARBA" id="ARBA00012082"/>
    </source>
</evidence>
<keyword evidence="14" id="KW-0472">Membrane</keyword>
<dbReference type="EC" id="1.12.99.6" evidence="6"/>
<dbReference type="GO" id="GO:0051539">
    <property type="term" value="F:4 iron, 4 sulfur cluster binding"/>
    <property type="evidence" value="ECO:0007669"/>
    <property type="project" value="UniProtKB-KW"/>
</dbReference>
<keyword evidence="8 17" id="KW-0004">4Fe-4S</keyword>
<evidence type="ECO:0000256" key="1">
    <source>
        <dbReference type="ARBA" id="ARBA00001927"/>
    </source>
</evidence>
<evidence type="ECO:0000256" key="18">
    <source>
        <dbReference type="SAM" id="MobiDB-lite"/>
    </source>
</evidence>
<feature type="binding site" evidence="17">
    <location>
        <position position="216"/>
    </location>
    <ligand>
        <name>[4Fe-4S] cluster</name>
        <dbReference type="ChEBI" id="CHEBI:49883"/>
        <label>2</label>
    </ligand>
</feature>
<evidence type="ECO:0000256" key="12">
    <source>
        <dbReference type="ARBA" id="ARBA00023004"/>
    </source>
</evidence>
<evidence type="ECO:0000256" key="13">
    <source>
        <dbReference type="ARBA" id="ARBA00023014"/>
    </source>
</evidence>
<feature type="domain" description="Cytochrome-c3 hydrogenase C-terminal" evidence="20">
    <location>
        <begin position="181"/>
        <end position="258"/>
    </location>
</feature>
<dbReference type="GO" id="GO:0030313">
    <property type="term" value="C:cell envelope"/>
    <property type="evidence" value="ECO:0007669"/>
    <property type="project" value="UniProtKB-SubCell"/>
</dbReference>
<keyword evidence="10" id="KW-0732">Signal</keyword>
<accession>A0A917FF61</accession>
<proteinExistence type="inferred from homology"/>
<feature type="binding site" evidence="17">
    <location>
        <position position="186"/>
    </location>
    <ligand>
        <name>[4Fe-4S] cluster</name>
        <dbReference type="ChEBI" id="CHEBI:49883"/>
        <label>2</label>
    </ligand>
</feature>
<dbReference type="GO" id="GO:0044569">
    <property type="term" value="C:[Ni-Fe] hydrogenase complex"/>
    <property type="evidence" value="ECO:0007669"/>
    <property type="project" value="TreeGrafter"/>
</dbReference>
<feature type="binding site" evidence="17">
    <location>
        <position position="99"/>
    </location>
    <ligand>
        <name>[4Fe-4S] cluster</name>
        <dbReference type="ChEBI" id="CHEBI:49883"/>
        <label>1</label>
    </ligand>
</feature>
<dbReference type="PANTHER" id="PTHR30013">
    <property type="entry name" value="NIFE / NIFESE HYDROGENASE SMALL SUBUNIT FAMILY MEMBER"/>
    <property type="match status" value="1"/>
</dbReference>
<feature type="compositionally biased region" description="Basic and acidic residues" evidence="18">
    <location>
        <begin position="294"/>
        <end position="305"/>
    </location>
</feature>
<dbReference type="GO" id="GO:0046872">
    <property type="term" value="F:metal ion binding"/>
    <property type="evidence" value="ECO:0007669"/>
    <property type="project" value="UniProtKB-KW"/>
</dbReference>
<evidence type="ECO:0000256" key="10">
    <source>
        <dbReference type="ARBA" id="ARBA00022729"/>
    </source>
</evidence>
<comment type="similarity">
    <text evidence="4">Belongs to the [NiFe]/[NiFeSe] hydrogenase small subunit family.</text>
</comment>
<evidence type="ECO:0000256" key="7">
    <source>
        <dbReference type="ARBA" id="ARBA00022475"/>
    </source>
</evidence>
<evidence type="ECO:0000313" key="22">
    <source>
        <dbReference type="Proteomes" id="UP000632498"/>
    </source>
</evidence>
<evidence type="ECO:0000256" key="16">
    <source>
        <dbReference type="ARBA" id="ARBA00048757"/>
    </source>
</evidence>
<evidence type="ECO:0000256" key="4">
    <source>
        <dbReference type="ARBA" id="ARBA00006605"/>
    </source>
</evidence>
<evidence type="ECO:0000313" key="21">
    <source>
        <dbReference type="EMBL" id="GGF72069.1"/>
    </source>
</evidence>
<keyword evidence="11" id="KW-0560">Oxidoreductase</keyword>
<evidence type="ECO:0000256" key="15">
    <source>
        <dbReference type="ARBA" id="ARBA00023291"/>
    </source>
</evidence>
<feature type="region of interest" description="Disordered" evidence="18">
    <location>
        <begin position="291"/>
        <end position="315"/>
    </location>
</feature>
<dbReference type="GO" id="GO:0051538">
    <property type="term" value="F:3 iron, 4 sulfur cluster binding"/>
    <property type="evidence" value="ECO:0007669"/>
    <property type="project" value="UniProtKB-KW"/>
</dbReference>
<dbReference type="PANTHER" id="PTHR30013:SF5">
    <property type="entry name" value="HYDROGENASE SMALL SUBUNIT"/>
    <property type="match status" value="1"/>
</dbReference>
<keyword evidence="15 17" id="KW-0003">3Fe-4S</keyword>
<sequence length="315" mass="33617">MSLLGYEGTNLLDAFDSAGIHFLWHPALSETSGRPVIDLMIDIVSGKTKLDLLIVEGTPLLGPNGTGRYQMMGGSEKPMITWLIELAHKAKYCVAVGSCAAYGGIPMAGDERLEATGLQYQSRQIGGLLGEDYRSGSGLAVINIPGCAPHPDWIVETLSCLADESLSAQDFDPEGRPLAYFGHLAHHGCPRNEYYEFKASAAEDSDQGCLMENLGCKGTQALGDCNIRPWNGSGSCLQGGYSCIACTMPGFEDPGSPFLETAKIAGIPVGLPSDMPKAWFVALAALSKSATPQRVRENAHSDKIVHQPTRKKATN</sequence>
<evidence type="ECO:0000259" key="20">
    <source>
        <dbReference type="Pfam" id="PF14720"/>
    </source>
</evidence>
<dbReference type="Pfam" id="PF01058">
    <property type="entry name" value="Oxidored_q6"/>
    <property type="match status" value="1"/>
</dbReference>
<keyword evidence="7" id="KW-1003">Cell membrane</keyword>
<dbReference type="GO" id="GO:0009061">
    <property type="term" value="P:anaerobic respiration"/>
    <property type="evidence" value="ECO:0007669"/>
    <property type="project" value="TreeGrafter"/>
</dbReference>
<dbReference type="GO" id="GO:0033748">
    <property type="term" value="F:hydrogenase (acceptor) activity"/>
    <property type="evidence" value="ECO:0007669"/>
    <property type="project" value="UniProtKB-EC"/>
</dbReference>
<protein>
    <recommendedName>
        <fullName evidence="6">hydrogenase (acceptor)</fullName>
        <ecNumber evidence="6">1.12.99.6</ecNumber>
    </recommendedName>
</protein>
<name>A0A917FF61_9PROT</name>
<comment type="subcellular location">
    <subcellularLocation>
        <location evidence="3">Cell envelope</location>
    </subcellularLocation>
</comment>
<dbReference type="GO" id="GO:0008901">
    <property type="term" value="F:ferredoxin hydrogenase activity"/>
    <property type="evidence" value="ECO:0007669"/>
    <property type="project" value="InterPro"/>
</dbReference>
<dbReference type="EMBL" id="BMHV01000023">
    <property type="protein sequence ID" value="GGF72069.1"/>
    <property type="molecule type" value="Genomic_DNA"/>
</dbReference>
<dbReference type="InterPro" id="IPR001821">
    <property type="entry name" value="NiFe_hydrogenase_ssu"/>
</dbReference>
<keyword evidence="22" id="KW-1185">Reference proteome</keyword>
<organism evidence="21 22">
    <name type="scientific">Terasakiella brassicae</name>
    <dbReference type="NCBI Taxonomy" id="1634917"/>
    <lineage>
        <taxon>Bacteria</taxon>
        <taxon>Pseudomonadati</taxon>
        <taxon>Pseudomonadota</taxon>
        <taxon>Alphaproteobacteria</taxon>
        <taxon>Rhodospirillales</taxon>
        <taxon>Terasakiellaceae</taxon>
        <taxon>Terasakiella</taxon>
    </lineage>
</organism>
<reference evidence="21" key="2">
    <citation type="submission" date="2020-09" db="EMBL/GenBank/DDBJ databases">
        <authorList>
            <person name="Sun Q."/>
            <person name="Zhou Y."/>
        </authorList>
    </citation>
    <scope>NUCLEOTIDE SEQUENCE</scope>
    <source>
        <strain evidence="21">CGMCC 1.15254</strain>
    </source>
</reference>
<dbReference type="Gene3D" id="3.40.50.700">
    <property type="entry name" value="NADH:ubiquinone oxidoreductase-like, 20kDa subunit"/>
    <property type="match status" value="1"/>
</dbReference>
<keyword evidence="13 17" id="KW-0411">Iron-sulfur</keyword>
<comment type="catalytic activity">
    <reaction evidence="16">
        <text>H2 + A = AH2</text>
        <dbReference type="Rhea" id="RHEA:12116"/>
        <dbReference type="ChEBI" id="CHEBI:13193"/>
        <dbReference type="ChEBI" id="CHEBI:17499"/>
        <dbReference type="ChEBI" id="CHEBI:18276"/>
        <dbReference type="EC" id="1.12.99.6"/>
    </reaction>
</comment>
<feature type="binding site" evidence="17">
    <location>
        <position position="225"/>
    </location>
    <ligand>
        <name>[3Fe-4S] cluster</name>
        <dbReference type="ChEBI" id="CHEBI:21137"/>
    </ligand>
</feature>
<dbReference type="PIRSF" id="PIRSF000310">
    <property type="entry name" value="NiFe_hyd_ssu"/>
    <property type="match status" value="1"/>
</dbReference>
<dbReference type="InterPro" id="IPR037148">
    <property type="entry name" value="NiFe-Hase_small_C_sf"/>
</dbReference>
<feature type="binding site" evidence="17">
    <location>
        <position position="209"/>
    </location>
    <ligand>
        <name>[4Fe-4S] cluster</name>
        <dbReference type="ChEBI" id="CHEBI:49883"/>
        <label>2</label>
    </ligand>
</feature>
<dbReference type="Proteomes" id="UP000632498">
    <property type="component" value="Unassembled WGS sequence"/>
</dbReference>
<comment type="caution">
    <text evidence="21">The sequence shown here is derived from an EMBL/GenBank/DDBJ whole genome shotgun (WGS) entry which is preliminary data.</text>
</comment>
<dbReference type="SUPFAM" id="SSF56770">
    <property type="entry name" value="HydA/Nqo6-like"/>
    <property type="match status" value="1"/>
</dbReference>
<feature type="binding site" evidence="17">
    <location>
        <position position="189"/>
    </location>
    <ligand>
        <name>[4Fe-4S] cluster</name>
        <dbReference type="ChEBI" id="CHEBI:49883"/>
        <label>2</label>
    </ligand>
</feature>
<evidence type="ECO:0000256" key="8">
    <source>
        <dbReference type="ARBA" id="ARBA00022485"/>
    </source>
</evidence>
<dbReference type="Pfam" id="PF14720">
    <property type="entry name" value="NiFe_hyd_SSU_C"/>
    <property type="match status" value="1"/>
</dbReference>
<gene>
    <name evidence="21" type="primary">hupU</name>
    <name evidence="21" type="ORF">GCM10011332_27540</name>
</gene>
<reference evidence="21" key="1">
    <citation type="journal article" date="2014" name="Int. J. Syst. Evol. Microbiol.">
        <title>Complete genome sequence of Corynebacterium casei LMG S-19264T (=DSM 44701T), isolated from a smear-ripened cheese.</title>
        <authorList>
            <consortium name="US DOE Joint Genome Institute (JGI-PGF)"/>
            <person name="Walter F."/>
            <person name="Albersmeier A."/>
            <person name="Kalinowski J."/>
            <person name="Ruckert C."/>
        </authorList>
    </citation>
    <scope>NUCLEOTIDE SEQUENCE</scope>
    <source>
        <strain evidence="21">CGMCC 1.15254</strain>
    </source>
</reference>
<feature type="binding site" evidence="17">
    <location>
        <position position="246"/>
    </location>
    <ligand>
        <name>[3Fe-4S] cluster</name>
        <dbReference type="ChEBI" id="CHEBI:21137"/>
    </ligand>
</feature>
<evidence type="ECO:0000256" key="11">
    <source>
        <dbReference type="ARBA" id="ARBA00023002"/>
    </source>
</evidence>
<dbReference type="GO" id="GO:0009055">
    <property type="term" value="F:electron transfer activity"/>
    <property type="evidence" value="ECO:0007669"/>
    <property type="project" value="TreeGrafter"/>
</dbReference>
<feature type="binding site" evidence="17">
    <location>
        <position position="147"/>
    </location>
    <ligand>
        <name>[4Fe-4S] cluster</name>
        <dbReference type="ChEBI" id="CHEBI:49883"/>
        <label>1</label>
    </ligand>
</feature>
<dbReference type="InterPro" id="IPR027394">
    <property type="entry name" value="Cytochrome-c3_hydrogenase_C"/>
</dbReference>
<comment type="cofactor">
    <cofactor evidence="2">
        <name>[4Fe-4S] cluster</name>
        <dbReference type="ChEBI" id="CHEBI:49883"/>
    </cofactor>
</comment>
<feature type="domain" description="NADH:ubiquinone oxidoreductase-like 20kDa subunit" evidence="19">
    <location>
        <begin position="9"/>
        <end position="159"/>
    </location>
</feature>
<dbReference type="AlphaFoldDB" id="A0A917FF61"/>
<evidence type="ECO:0000256" key="17">
    <source>
        <dbReference type="PIRSR" id="PIRSR000310-1"/>
    </source>
</evidence>
<evidence type="ECO:0000256" key="5">
    <source>
        <dbReference type="ARBA" id="ARBA00011771"/>
    </source>
</evidence>
<comment type="cofactor">
    <cofactor evidence="1">
        <name>[3Fe-4S] cluster</name>
        <dbReference type="ChEBI" id="CHEBI:21137"/>
    </cofactor>
</comment>
<dbReference type="GO" id="GO:0016020">
    <property type="term" value="C:membrane"/>
    <property type="evidence" value="ECO:0007669"/>
    <property type="project" value="TreeGrafter"/>
</dbReference>
<dbReference type="GO" id="GO:0009375">
    <property type="term" value="C:ferredoxin hydrogenase complex"/>
    <property type="evidence" value="ECO:0007669"/>
    <property type="project" value="InterPro"/>
</dbReference>
<keyword evidence="12 17" id="KW-0408">Iron</keyword>
<evidence type="ECO:0000259" key="19">
    <source>
        <dbReference type="Pfam" id="PF01058"/>
    </source>
</evidence>
<evidence type="ECO:0000256" key="3">
    <source>
        <dbReference type="ARBA" id="ARBA00004196"/>
    </source>
</evidence>
<feature type="binding site" evidence="17">
    <location>
        <position position="243"/>
    </location>
    <ligand>
        <name>[3Fe-4S] cluster</name>
        <dbReference type="ChEBI" id="CHEBI:21137"/>
    </ligand>
</feature>
<comment type="subunit">
    <text evidence="5">Heterodimer of a large and a small subunit.</text>
</comment>
<evidence type="ECO:0000256" key="9">
    <source>
        <dbReference type="ARBA" id="ARBA00022723"/>
    </source>
</evidence>
<dbReference type="InterPro" id="IPR037024">
    <property type="entry name" value="NiFe_Hase_small_N_sf"/>
</dbReference>
<dbReference type="Gene3D" id="4.10.480.10">
    <property type="entry name" value="Cytochrome-c3 hydrogenase, C-terminal domain"/>
    <property type="match status" value="1"/>
</dbReference>